<evidence type="ECO:0000256" key="2">
    <source>
        <dbReference type="ARBA" id="ARBA00009347"/>
    </source>
</evidence>
<evidence type="ECO:0000256" key="4">
    <source>
        <dbReference type="ARBA" id="ARBA00022827"/>
    </source>
</evidence>
<dbReference type="InterPro" id="IPR037069">
    <property type="entry name" value="AcylCoA_DH/ox_N_sf"/>
</dbReference>
<dbReference type="InterPro" id="IPR036250">
    <property type="entry name" value="AcylCo_DH-like_C"/>
</dbReference>
<evidence type="ECO:0000256" key="6">
    <source>
        <dbReference type="RuleBase" id="RU362125"/>
    </source>
</evidence>
<evidence type="ECO:0000256" key="3">
    <source>
        <dbReference type="ARBA" id="ARBA00022630"/>
    </source>
</evidence>
<dbReference type="PANTHER" id="PTHR43292:SF3">
    <property type="entry name" value="ACYL-COA DEHYDROGENASE FADE29"/>
    <property type="match status" value="1"/>
</dbReference>
<accession>A0ABW1NPB3</accession>
<evidence type="ECO:0000259" key="9">
    <source>
        <dbReference type="Pfam" id="PF02771"/>
    </source>
</evidence>
<comment type="cofactor">
    <cofactor evidence="1 6">
        <name>FAD</name>
        <dbReference type="ChEBI" id="CHEBI:57692"/>
    </cofactor>
</comment>
<keyword evidence="11" id="KW-1185">Reference proteome</keyword>
<evidence type="ECO:0000256" key="5">
    <source>
        <dbReference type="ARBA" id="ARBA00023002"/>
    </source>
</evidence>
<comment type="caution">
    <text evidence="10">The sequence shown here is derived from an EMBL/GenBank/DDBJ whole genome shotgun (WGS) entry which is preliminary data.</text>
</comment>
<dbReference type="PANTHER" id="PTHR43292">
    <property type="entry name" value="ACYL-COA DEHYDROGENASE"/>
    <property type="match status" value="1"/>
</dbReference>
<dbReference type="Gene3D" id="1.10.540.10">
    <property type="entry name" value="Acyl-CoA dehydrogenase/oxidase, N-terminal domain"/>
    <property type="match status" value="1"/>
</dbReference>
<keyword evidence="5 6" id="KW-0560">Oxidoreductase</keyword>
<dbReference type="InterPro" id="IPR009100">
    <property type="entry name" value="AcylCoA_DH/oxidase_NM_dom_sf"/>
</dbReference>
<proteinExistence type="inferred from homology"/>
<dbReference type="InterPro" id="IPR013786">
    <property type="entry name" value="AcylCoA_DH/ox_N"/>
</dbReference>
<feature type="domain" description="Acyl-CoA dehydrogenase/oxidase C-terminal" evidence="7">
    <location>
        <begin position="232"/>
        <end position="385"/>
    </location>
</feature>
<gene>
    <name evidence="10" type="ORF">ACFP1K_28055</name>
</gene>
<dbReference type="InterPro" id="IPR006091">
    <property type="entry name" value="Acyl-CoA_Oxase/DH_mid-dom"/>
</dbReference>
<keyword evidence="3 6" id="KW-0285">Flavoprotein</keyword>
<keyword evidence="4 6" id="KW-0274">FAD</keyword>
<dbReference type="Pfam" id="PF02771">
    <property type="entry name" value="Acyl-CoA_dh_N"/>
    <property type="match status" value="1"/>
</dbReference>
<dbReference type="SUPFAM" id="SSF47203">
    <property type="entry name" value="Acyl-CoA dehydrogenase C-terminal domain-like"/>
    <property type="match status" value="1"/>
</dbReference>
<comment type="similarity">
    <text evidence="2 6">Belongs to the acyl-CoA dehydrogenase family.</text>
</comment>
<name>A0ABW1NPB3_9ACTN</name>
<reference evidence="11" key="1">
    <citation type="journal article" date="2019" name="Int. J. Syst. Evol. Microbiol.">
        <title>The Global Catalogue of Microorganisms (GCM) 10K type strain sequencing project: providing services to taxonomists for standard genome sequencing and annotation.</title>
        <authorList>
            <consortium name="The Broad Institute Genomics Platform"/>
            <consortium name="The Broad Institute Genome Sequencing Center for Infectious Disease"/>
            <person name="Wu L."/>
            <person name="Ma J."/>
        </authorList>
    </citation>
    <scope>NUCLEOTIDE SEQUENCE [LARGE SCALE GENOMIC DNA]</scope>
    <source>
        <strain evidence="11">JCM 30346</strain>
    </source>
</reference>
<evidence type="ECO:0000259" key="7">
    <source>
        <dbReference type="Pfam" id="PF00441"/>
    </source>
</evidence>
<evidence type="ECO:0000256" key="1">
    <source>
        <dbReference type="ARBA" id="ARBA00001974"/>
    </source>
</evidence>
<dbReference type="Pfam" id="PF02770">
    <property type="entry name" value="Acyl-CoA_dh_M"/>
    <property type="match status" value="1"/>
</dbReference>
<evidence type="ECO:0000313" key="11">
    <source>
        <dbReference type="Proteomes" id="UP001596137"/>
    </source>
</evidence>
<dbReference type="InterPro" id="IPR046373">
    <property type="entry name" value="Acyl-CoA_Oxase/DH_mid-dom_sf"/>
</dbReference>
<dbReference type="Pfam" id="PF00441">
    <property type="entry name" value="Acyl-CoA_dh_1"/>
    <property type="match status" value="1"/>
</dbReference>
<dbReference type="Gene3D" id="2.40.110.10">
    <property type="entry name" value="Butyryl-CoA Dehydrogenase, subunit A, domain 2"/>
    <property type="match status" value="1"/>
</dbReference>
<protein>
    <submittedName>
        <fullName evidence="10">Acyl-CoA dehydrogenase family protein</fullName>
    </submittedName>
</protein>
<organism evidence="10 11">
    <name type="scientific">Sphaerisporangium aureirubrum</name>
    <dbReference type="NCBI Taxonomy" id="1544736"/>
    <lineage>
        <taxon>Bacteria</taxon>
        <taxon>Bacillati</taxon>
        <taxon>Actinomycetota</taxon>
        <taxon>Actinomycetes</taxon>
        <taxon>Streptosporangiales</taxon>
        <taxon>Streptosporangiaceae</taxon>
        <taxon>Sphaerisporangium</taxon>
    </lineage>
</organism>
<dbReference type="RefSeq" id="WP_380758757.1">
    <property type="nucleotide sequence ID" value="NZ_JBHSRF010000054.1"/>
</dbReference>
<dbReference type="SUPFAM" id="SSF56645">
    <property type="entry name" value="Acyl-CoA dehydrogenase NM domain-like"/>
    <property type="match status" value="1"/>
</dbReference>
<dbReference type="Proteomes" id="UP001596137">
    <property type="component" value="Unassembled WGS sequence"/>
</dbReference>
<sequence length="395" mass="43064">MKIAYTPGQERLRAELREYFTALMTPALRAEMALGETLSMGRDGAYCRIIRTLGRDGWLGIGWPKEYGGQDRTMVEQLVFADEATAAGVPIPLLTLGSVGPALMEYGTAEQKEYFLPRILAGELHFAIGYSEPEAGTDLAALRTRAEPDGDEWVINGQKMWTSLVAVADYVWLAVRTDPGAPRHKGLSVFLVPATAPGFSWSPVPTMAGQVTSQTFYDNVRVPSSAMVGAPGDGWRLITGQLNLERVALCSAAGLQSLLAAVRDWAATTPSPSGGHLIDQEWLRANLGRVHAKVEFLKLVNWKIAWGLDNGTRVNPADASVTKVFATEFAIEAYRLLMECLGEAAHLTNTPGAILSGRIERMYRTILMLTFGGGTNEIQRDMIAMLALNMPRPPR</sequence>
<feature type="domain" description="Acyl-CoA dehydrogenase/oxidase N-terminal" evidence="9">
    <location>
        <begin position="6"/>
        <end position="123"/>
    </location>
</feature>
<dbReference type="EMBL" id="JBHSRF010000054">
    <property type="protein sequence ID" value="MFC6085046.1"/>
    <property type="molecule type" value="Genomic_DNA"/>
</dbReference>
<feature type="domain" description="Acyl-CoA oxidase/dehydrogenase middle" evidence="8">
    <location>
        <begin position="127"/>
        <end position="215"/>
    </location>
</feature>
<dbReference type="Gene3D" id="1.20.140.10">
    <property type="entry name" value="Butyryl-CoA Dehydrogenase, subunit A, domain 3"/>
    <property type="match status" value="1"/>
</dbReference>
<dbReference type="InterPro" id="IPR052161">
    <property type="entry name" value="Mycobact_Acyl-CoA_DH"/>
</dbReference>
<evidence type="ECO:0000259" key="8">
    <source>
        <dbReference type="Pfam" id="PF02770"/>
    </source>
</evidence>
<dbReference type="InterPro" id="IPR009075">
    <property type="entry name" value="AcylCo_DH/oxidase_C"/>
</dbReference>
<evidence type="ECO:0000313" key="10">
    <source>
        <dbReference type="EMBL" id="MFC6085046.1"/>
    </source>
</evidence>